<evidence type="ECO:0000256" key="5">
    <source>
        <dbReference type="ARBA" id="ARBA00023163"/>
    </source>
</evidence>
<dbReference type="EMBL" id="QAON01000011">
    <property type="protein sequence ID" value="PTQ88547.1"/>
    <property type="molecule type" value="Genomic_DNA"/>
</dbReference>
<dbReference type="SMART" id="SM00422">
    <property type="entry name" value="HTH_MERR"/>
    <property type="match status" value="1"/>
</dbReference>
<dbReference type="InterPro" id="IPR009061">
    <property type="entry name" value="DNA-bd_dom_put_sf"/>
</dbReference>
<keyword evidence="5" id="KW-0804">Transcription</keyword>
<keyword evidence="6" id="KW-0175">Coiled coil</keyword>
<evidence type="ECO:0000313" key="9">
    <source>
        <dbReference type="Proteomes" id="UP000244223"/>
    </source>
</evidence>
<organism evidence="8 9">
    <name type="scientific">Agitococcus lubricus</name>
    <dbReference type="NCBI Taxonomy" id="1077255"/>
    <lineage>
        <taxon>Bacteria</taxon>
        <taxon>Pseudomonadati</taxon>
        <taxon>Pseudomonadota</taxon>
        <taxon>Gammaproteobacteria</taxon>
        <taxon>Moraxellales</taxon>
        <taxon>Moraxellaceae</taxon>
        <taxon>Agitococcus</taxon>
    </lineage>
</organism>
<dbReference type="InterPro" id="IPR047057">
    <property type="entry name" value="MerR_fam"/>
</dbReference>
<dbReference type="InterPro" id="IPR011789">
    <property type="entry name" value="CueR"/>
</dbReference>
<dbReference type="OrthoDB" id="6006at2"/>
<dbReference type="Pfam" id="PF09278">
    <property type="entry name" value="MerR-DNA-bind"/>
    <property type="match status" value="1"/>
</dbReference>
<evidence type="ECO:0000256" key="1">
    <source>
        <dbReference type="ARBA" id="ARBA00004496"/>
    </source>
</evidence>
<evidence type="ECO:0000256" key="6">
    <source>
        <dbReference type="SAM" id="Coils"/>
    </source>
</evidence>
<accession>A0A2T5IX87</accession>
<protein>
    <submittedName>
        <fullName evidence="8">MerR family transcriptional regulator</fullName>
    </submittedName>
</protein>
<evidence type="ECO:0000256" key="4">
    <source>
        <dbReference type="ARBA" id="ARBA00023125"/>
    </source>
</evidence>
<dbReference type="PRINTS" id="PR00040">
    <property type="entry name" value="HTHMERR"/>
</dbReference>
<dbReference type="Pfam" id="PF00376">
    <property type="entry name" value="MerR"/>
    <property type="match status" value="1"/>
</dbReference>
<keyword evidence="9" id="KW-1185">Reference proteome</keyword>
<dbReference type="CDD" id="cd01108">
    <property type="entry name" value="HTH_CueR"/>
    <property type="match status" value="1"/>
</dbReference>
<dbReference type="PROSITE" id="PS00552">
    <property type="entry name" value="HTH_MERR_1"/>
    <property type="match status" value="1"/>
</dbReference>
<dbReference type="GO" id="GO:0003677">
    <property type="term" value="F:DNA binding"/>
    <property type="evidence" value="ECO:0007669"/>
    <property type="project" value="UniProtKB-KW"/>
</dbReference>
<dbReference type="PANTHER" id="PTHR30204:SF94">
    <property type="entry name" value="HEAVY METAL-DEPENDENT TRANSCRIPTIONAL REGULATOR HI_0293-RELATED"/>
    <property type="match status" value="1"/>
</dbReference>
<dbReference type="Gene3D" id="1.10.1660.10">
    <property type="match status" value="1"/>
</dbReference>
<dbReference type="GO" id="GO:0045893">
    <property type="term" value="P:positive regulation of DNA-templated transcription"/>
    <property type="evidence" value="ECO:0007669"/>
    <property type="project" value="InterPro"/>
</dbReference>
<feature type="domain" description="HTH merR-type" evidence="7">
    <location>
        <begin position="1"/>
        <end position="69"/>
    </location>
</feature>
<evidence type="ECO:0000256" key="3">
    <source>
        <dbReference type="ARBA" id="ARBA00023015"/>
    </source>
</evidence>
<evidence type="ECO:0000256" key="2">
    <source>
        <dbReference type="ARBA" id="ARBA00022490"/>
    </source>
</evidence>
<reference evidence="8 9" key="1">
    <citation type="submission" date="2018-04" db="EMBL/GenBank/DDBJ databases">
        <title>Genomic Encyclopedia of Archaeal and Bacterial Type Strains, Phase II (KMG-II): from individual species to whole genera.</title>
        <authorList>
            <person name="Goeker M."/>
        </authorList>
    </citation>
    <scope>NUCLEOTIDE SEQUENCE [LARGE SCALE GENOMIC DNA]</scope>
    <source>
        <strain evidence="8 9">DSM 5822</strain>
    </source>
</reference>
<dbReference type="PANTHER" id="PTHR30204">
    <property type="entry name" value="REDOX-CYCLING DRUG-SENSING TRANSCRIPTIONAL ACTIVATOR SOXR"/>
    <property type="match status" value="1"/>
</dbReference>
<dbReference type="Proteomes" id="UP000244223">
    <property type="component" value="Unassembled WGS sequence"/>
</dbReference>
<dbReference type="GO" id="GO:0005737">
    <property type="term" value="C:cytoplasm"/>
    <property type="evidence" value="ECO:0007669"/>
    <property type="project" value="UniProtKB-SubCell"/>
</dbReference>
<comment type="subcellular location">
    <subcellularLocation>
        <location evidence="1">Cytoplasm</location>
    </subcellularLocation>
</comment>
<dbReference type="GO" id="GO:0005507">
    <property type="term" value="F:copper ion binding"/>
    <property type="evidence" value="ECO:0007669"/>
    <property type="project" value="InterPro"/>
</dbReference>
<evidence type="ECO:0000313" key="8">
    <source>
        <dbReference type="EMBL" id="PTQ88547.1"/>
    </source>
</evidence>
<dbReference type="InterPro" id="IPR000551">
    <property type="entry name" value="MerR-type_HTH_dom"/>
</dbReference>
<keyword evidence="3" id="KW-0805">Transcription regulation</keyword>
<dbReference type="GO" id="GO:0003700">
    <property type="term" value="F:DNA-binding transcription factor activity"/>
    <property type="evidence" value="ECO:0007669"/>
    <property type="project" value="InterPro"/>
</dbReference>
<name>A0A2T5IX87_9GAMM</name>
<dbReference type="InterPro" id="IPR015358">
    <property type="entry name" value="Tscrpt_reg_MerR_DNA-bd"/>
</dbReference>
<feature type="coiled-coil region" evidence="6">
    <location>
        <begin position="81"/>
        <end position="108"/>
    </location>
</feature>
<gene>
    <name evidence="8" type="ORF">C8N29_11170</name>
</gene>
<dbReference type="PROSITE" id="PS50937">
    <property type="entry name" value="HTH_MERR_2"/>
    <property type="match status" value="1"/>
</dbReference>
<proteinExistence type="predicted"/>
<evidence type="ECO:0000259" key="7">
    <source>
        <dbReference type="PROSITE" id="PS50937"/>
    </source>
</evidence>
<sequence>MNIGDAAKQTQISAKMIRYYESIGLLPESMRSDAGYRIYRDKDLHVLRFIKRARNLGFSMEQLKELLSLWQDQERASADVKAIAERHVAELQQRITELTEMRDALNYLVTGCHGDQSPDCPILSGLEGVVTGKHCG</sequence>
<comment type="caution">
    <text evidence="8">The sequence shown here is derived from an EMBL/GenBank/DDBJ whole genome shotgun (WGS) entry which is preliminary data.</text>
</comment>
<keyword evidence="2" id="KW-0963">Cytoplasm</keyword>
<dbReference type="AlphaFoldDB" id="A0A2T5IX87"/>
<keyword evidence="4" id="KW-0238">DNA-binding</keyword>
<dbReference type="SUPFAM" id="SSF46955">
    <property type="entry name" value="Putative DNA-binding domain"/>
    <property type="match status" value="1"/>
</dbReference>
<dbReference type="NCBIfam" id="TIGR02044">
    <property type="entry name" value="CueR"/>
    <property type="match status" value="1"/>
</dbReference>